<organism evidence="4 5">
    <name type="scientific">Cyprinus carpio</name>
    <name type="common">Common carp</name>
    <dbReference type="NCBI Taxonomy" id="7962"/>
    <lineage>
        <taxon>Eukaryota</taxon>
        <taxon>Metazoa</taxon>
        <taxon>Chordata</taxon>
        <taxon>Craniata</taxon>
        <taxon>Vertebrata</taxon>
        <taxon>Euteleostomi</taxon>
        <taxon>Actinopterygii</taxon>
        <taxon>Neopterygii</taxon>
        <taxon>Teleostei</taxon>
        <taxon>Ostariophysi</taxon>
        <taxon>Cypriniformes</taxon>
        <taxon>Cyprinidae</taxon>
        <taxon>Cyprininae</taxon>
        <taxon>Cyprinus</taxon>
    </lineage>
</organism>
<evidence type="ECO:0000256" key="2">
    <source>
        <dbReference type="SAM" id="SignalP"/>
    </source>
</evidence>
<dbReference type="Ensembl" id="ENSCCRT00020018378.1">
    <property type="protein sequence ID" value="ENSCCRP00020016727.1"/>
    <property type="gene ID" value="ENSCCRG00020007996.1"/>
</dbReference>
<dbReference type="PANTHER" id="PTHR45784">
    <property type="entry name" value="C-TYPE LECTIN DOMAIN FAMILY 20 MEMBER A-RELATED"/>
    <property type="match status" value="1"/>
</dbReference>
<evidence type="ECO:0000313" key="5">
    <source>
        <dbReference type="Proteomes" id="UP000694701"/>
    </source>
</evidence>
<dbReference type="InterPro" id="IPR018378">
    <property type="entry name" value="C-type_lectin_CS"/>
</dbReference>
<dbReference type="AlphaFoldDB" id="A0A8C2CT13"/>
<accession>A0A8C2CT13</accession>
<sequence length="746" mass="87233">MFSLVLLSGFFPLTLCASQYVFVNESKTWAEAQRHCREKYTDLATIENNQQTLQLLDTVNDVSVDLAWIGLYDDLNSWKWTLEDSDFFKVGEKDFRNWYNKGPGDSGVQSLCVYIKNGIWSTESCSDTFYPAVCYDGRENASATYVYTDEYKTWTEAQSYCREHHTDLVSIRKEVENQEIQYLLRDVYYKNVWIGLYRTWSWSDQSNSSFTYWSTWHPDTAGSCTSVSFSDSGSWTEEDCNSALPFFCHSASASSHQYHFVNESKTWTEAQRYCRQTYNDLATIDNMEEMNRLINTVNGSYNDSAWIGLYGDVNSWRWSLEDNDFYQEGERDFRNWLHEPNNNAGNELCVYMDSNGEWADLQCEYAMKFVCYDGQANASTSYVFVYQYTNWTEAQSYCREHHTDLVSIRNEIENYRVQSLIPLFKSVWIGLYRTRSWSDQSNSSFSNWRTGQPDNAGNSEYCTAVSFSDSGSWTDENCNTALPFICYSASAASHQYHFVNDSKTWFEAQRYCRLIYTDLATIDNMEEMNRLINAVNGSYNDSAWIGLYDDVNSWRWSLEDNDFYQEGERDFRNWLHEPDNNAGNELCVYMDSNGNWFDYSCDQPYTFICYDGRENSSQKYVWVSEGRTWTEAQSYCREEYTDLASVRNETERQQILSIERFNNYVWIGLHRNRLWSDQSNSSFTYWLPSTQTLPAEPDNGAVIPGQQGSQHCTAVSLQHFGQWTDERCFDGLPFFCYSGEQIYLLE</sequence>
<evidence type="ECO:0000313" key="4">
    <source>
        <dbReference type="Ensembl" id="ENSCCRP00020016727.1"/>
    </source>
</evidence>
<protein>
    <submittedName>
        <fullName evidence="4">Si:dkey-11o15.5</fullName>
    </submittedName>
</protein>
<dbReference type="PROSITE" id="PS50041">
    <property type="entry name" value="C_TYPE_LECTIN_2"/>
    <property type="match status" value="6"/>
</dbReference>
<feature type="signal peptide" evidence="2">
    <location>
        <begin position="1"/>
        <end position="16"/>
    </location>
</feature>
<dbReference type="Gene3D" id="3.10.100.10">
    <property type="entry name" value="Mannose-Binding Protein A, subunit A"/>
    <property type="match status" value="6"/>
</dbReference>
<name>A0A8C2CT13_CYPCA</name>
<evidence type="ECO:0000259" key="3">
    <source>
        <dbReference type="PROSITE" id="PS50041"/>
    </source>
</evidence>
<keyword evidence="1" id="KW-1015">Disulfide bond</keyword>
<dbReference type="SUPFAM" id="SSF56436">
    <property type="entry name" value="C-type lectin-like"/>
    <property type="match status" value="6"/>
</dbReference>
<dbReference type="PANTHER" id="PTHR45784:SF3">
    <property type="entry name" value="C-TYPE LECTIN DOMAIN FAMILY 4 MEMBER K-LIKE-RELATED"/>
    <property type="match status" value="1"/>
</dbReference>
<feature type="domain" description="C-type lectin" evidence="3">
    <location>
        <begin position="491"/>
        <end position="610"/>
    </location>
</feature>
<feature type="domain" description="C-type lectin" evidence="3">
    <location>
        <begin position="140"/>
        <end position="249"/>
    </location>
</feature>
<dbReference type="InterPro" id="IPR016187">
    <property type="entry name" value="CTDL_fold"/>
</dbReference>
<dbReference type="PROSITE" id="PS00615">
    <property type="entry name" value="C_TYPE_LECTIN_1"/>
    <property type="match status" value="2"/>
</dbReference>
<dbReference type="InterPro" id="IPR016186">
    <property type="entry name" value="C-type_lectin-like/link_sf"/>
</dbReference>
<feature type="domain" description="C-type lectin" evidence="3">
    <location>
        <begin position="253"/>
        <end position="372"/>
    </location>
</feature>
<evidence type="ECO:0000256" key="1">
    <source>
        <dbReference type="ARBA" id="ARBA00023157"/>
    </source>
</evidence>
<dbReference type="InterPro" id="IPR001304">
    <property type="entry name" value="C-type_lectin-like"/>
</dbReference>
<feature type="chain" id="PRO_5034256617" evidence="2">
    <location>
        <begin position="17"/>
        <end position="746"/>
    </location>
</feature>
<dbReference type="Proteomes" id="UP000694701">
    <property type="component" value="Unplaced"/>
</dbReference>
<feature type="domain" description="C-type lectin" evidence="3">
    <location>
        <begin position="615"/>
        <end position="737"/>
    </location>
</feature>
<proteinExistence type="predicted"/>
<reference evidence="4" key="1">
    <citation type="submission" date="2025-08" db="UniProtKB">
        <authorList>
            <consortium name="Ensembl"/>
        </authorList>
    </citation>
    <scope>IDENTIFICATION</scope>
</reference>
<dbReference type="SMART" id="SM00034">
    <property type="entry name" value="CLECT"/>
    <property type="match status" value="6"/>
</dbReference>
<keyword evidence="2" id="KW-0732">Signal</keyword>
<feature type="domain" description="C-type lectin" evidence="3">
    <location>
        <begin position="377"/>
        <end position="487"/>
    </location>
</feature>
<dbReference type="Pfam" id="PF00059">
    <property type="entry name" value="Lectin_C"/>
    <property type="match status" value="6"/>
</dbReference>
<feature type="domain" description="C-type lectin" evidence="3">
    <location>
        <begin position="20"/>
        <end position="126"/>
    </location>
</feature>